<dbReference type="Proteomes" id="UP000295680">
    <property type="component" value="Unassembled WGS sequence"/>
</dbReference>
<feature type="transmembrane region" description="Helical" evidence="2">
    <location>
        <begin position="318"/>
        <end position="336"/>
    </location>
</feature>
<feature type="transmembrane region" description="Helical" evidence="2">
    <location>
        <begin position="277"/>
        <end position="298"/>
    </location>
</feature>
<dbReference type="AlphaFoldDB" id="A0A4R2J598"/>
<dbReference type="EMBL" id="SLWS01000011">
    <property type="protein sequence ID" value="TCO53057.1"/>
    <property type="molecule type" value="Genomic_DNA"/>
</dbReference>
<feature type="transmembrane region" description="Helical" evidence="2">
    <location>
        <begin position="104"/>
        <end position="126"/>
    </location>
</feature>
<feature type="region of interest" description="Disordered" evidence="1">
    <location>
        <begin position="1"/>
        <end position="23"/>
    </location>
</feature>
<keyword evidence="2" id="KW-0812">Transmembrane</keyword>
<comment type="caution">
    <text evidence="3">The sequence shown here is derived from an EMBL/GenBank/DDBJ whole genome shotgun (WGS) entry which is preliminary data.</text>
</comment>
<evidence type="ECO:0000256" key="1">
    <source>
        <dbReference type="SAM" id="MobiDB-lite"/>
    </source>
</evidence>
<feature type="transmembrane region" description="Helical" evidence="2">
    <location>
        <begin position="348"/>
        <end position="369"/>
    </location>
</feature>
<dbReference type="InterPro" id="IPR018650">
    <property type="entry name" value="STSV1_Orf64"/>
</dbReference>
<feature type="transmembrane region" description="Helical" evidence="2">
    <location>
        <begin position="31"/>
        <end position="50"/>
    </location>
</feature>
<evidence type="ECO:0000313" key="3">
    <source>
        <dbReference type="EMBL" id="TCO53057.1"/>
    </source>
</evidence>
<keyword evidence="2" id="KW-1133">Transmembrane helix</keyword>
<organism evidence="3 4">
    <name type="scientific">Actinocrispum wychmicini</name>
    <dbReference type="NCBI Taxonomy" id="1213861"/>
    <lineage>
        <taxon>Bacteria</taxon>
        <taxon>Bacillati</taxon>
        <taxon>Actinomycetota</taxon>
        <taxon>Actinomycetes</taxon>
        <taxon>Pseudonocardiales</taxon>
        <taxon>Pseudonocardiaceae</taxon>
        <taxon>Actinocrispum</taxon>
    </lineage>
</organism>
<keyword evidence="2" id="KW-0472">Membrane</keyword>
<evidence type="ECO:0000313" key="4">
    <source>
        <dbReference type="Proteomes" id="UP000295680"/>
    </source>
</evidence>
<feature type="transmembrane region" description="Helical" evidence="2">
    <location>
        <begin position="224"/>
        <end position="250"/>
    </location>
</feature>
<dbReference type="RefSeq" id="WP_207926589.1">
    <property type="nucleotide sequence ID" value="NZ_SLWS01000011.1"/>
</dbReference>
<accession>A0A4R2J598</accession>
<reference evidence="3 4" key="1">
    <citation type="submission" date="2019-03" db="EMBL/GenBank/DDBJ databases">
        <title>Genomic Encyclopedia of Type Strains, Phase IV (KMG-IV): sequencing the most valuable type-strain genomes for metagenomic binning, comparative biology and taxonomic classification.</title>
        <authorList>
            <person name="Goeker M."/>
        </authorList>
    </citation>
    <scope>NUCLEOTIDE SEQUENCE [LARGE SCALE GENOMIC DNA]</scope>
    <source>
        <strain evidence="3 4">DSM 45934</strain>
    </source>
</reference>
<feature type="transmembrane region" description="Helical" evidence="2">
    <location>
        <begin position="185"/>
        <end position="212"/>
    </location>
</feature>
<evidence type="ECO:0000256" key="2">
    <source>
        <dbReference type="SAM" id="Phobius"/>
    </source>
</evidence>
<sequence length="472" mass="51443">MATTYLTAAADSGPRPDGQFAGHGRRRRDPYLLAAGFFVIYAVLSTSRYLNFKTMSWDLGIFEQVIGSYARLQPPVSDLKGPGFLILGDHFSPMVALISPFYRLFPTAITMLIAQALLFALAVVPVTRTAARLLGRANGVAIGVAYGLSWGVQRAVDFDFHEICFAVPMIAFALEALVHQRWRTALAWALPLVLVKEDLGLTAAAIAMLVALRARHTQPRIVTVAISVGTACVLACVVTVGVVIPGFSAAGDYDYWSKLSSAGGLAGGDIDEKVRTLLWILLPTTGLLALRSPLLLASVPTLAWRFLSNDEHYWSTDWHYNAVLMPIVTLALVDAIPRLRHNRLRAYAHHLPLALSAVALALSTALPVASLTHAETYRTGPEARAADQALATIPDRASVEANIVPSAHLAPRCQVYWIGDTRGITPDYIAYYDATMTWQGVLDYARRLHPNATYTPLIDTDGYWILRRVSPG</sequence>
<keyword evidence="4" id="KW-1185">Reference proteome</keyword>
<protein>
    <submittedName>
        <fullName evidence="3">Putative membrane protein</fullName>
    </submittedName>
</protein>
<feature type="transmembrane region" description="Helical" evidence="2">
    <location>
        <begin position="133"/>
        <end position="152"/>
    </location>
</feature>
<dbReference type="Pfam" id="PF09852">
    <property type="entry name" value="DUF2079"/>
    <property type="match status" value="1"/>
</dbReference>
<gene>
    <name evidence="3" type="ORF">EV192_111254</name>
</gene>
<name>A0A4R2J598_9PSEU</name>
<proteinExistence type="predicted"/>